<dbReference type="Pfam" id="PF07635">
    <property type="entry name" value="PSCyt1"/>
    <property type="match status" value="1"/>
</dbReference>
<reference evidence="5 6" key="1">
    <citation type="submission" date="2015-07" db="EMBL/GenBank/DDBJ databases">
        <authorList>
            <person name="Kim K.M."/>
        </authorList>
    </citation>
    <scope>NUCLEOTIDE SEQUENCE [LARGE SCALE GENOMIC DNA]</scope>
    <source>
        <strain evidence="5 6">KCTC 12363</strain>
    </source>
</reference>
<protein>
    <recommendedName>
        <fullName evidence="7">Planctomycete cytochrome C</fullName>
    </recommendedName>
</protein>
<evidence type="ECO:0008006" key="7">
    <source>
        <dbReference type="Google" id="ProtNLM"/>
    </source>
</evidence>
<dbReference type="Pfam" id="PF13385">
    <property type="entry name" value="Laminin_G_3"/>
    <property type="match status" value="1"/>
</dbReference>
<dbReference type="STRING" id="320787.CA2015_4550"/>
<evidence type="ECO:0000313" key="5">
    <source>
        <dbReference type="EMBL" id="AKP53886.1"/>
    </source>
</evidence>
<dbReference type="Gene3D" id="2.60.120.200">
    <property type="match status" value="1"/>
</dbReference>
<gene>
    <name evidence="5" type="ORF">CA2015_4550</name>
</gene>
<dbReference type="GO" id="GO:0005975">
    <property type="term" value="P:carbohydrate metabolic process"/>
    <property type="evidence" value="ECO:0007669"/>
    <property type="project" value="UniProtKB-ARBA"/>
</dbReference>
<dbReference type="PANTHER" id="PTHR35889:SF3">
    <property type="entry name" value="F-BOX DOMAIN-CONTAINING PROTEIN"/>
    <property type="match status" value="1"/>
</dbReference>
<keyword evidence="1" id="KW-0812">Transmembrane</keyword>
<feature type="domain" description="DUF1553" evidence="3">
    <location>
        <begin position="778"/>
        <end position="1036"/>
    </location>
</feature>
<dbReference type="PANTHER" id="PTHR35889">
    <property type="entry name" value="CYCLOINULO-OLIGOSACCHARIDE FRUCTANOTRANSFERASE-RELATED"/>
    <property type="match status" value="1"/>
</dbReference>
<feature type="domain" description="Cytochrome C Planctomycete-type" evidence="4">
    <location>
        <begin position="60"/>
        <end position="123"/>
    </location>
</feature>
<dbReference type="EMBL" id="CP012040">
    <property type="protein sequence ID" value="AKP53886.1"/>
    <property type="molecule type" value="Genomic_DNA"/>
</dbReference>
<dbReference type="SUPFAM" id="SSF49899">
    <property type="entry name" value="Concanavalin A-like lectins/glucanases"/>
    <property type="match status" value="1"/>
</dbReference>
<dbReference type="Proteomes" id="UP000036520">
    <property type="component" value="Chromosome"/>
</dbReference>
<keyword evidence="6" id="KW-1185">Reference proteome</keyword>
<dbReference type="Pfam" id="PF07583">
    <property type="entry name" value="PSCyt2"/>
    <property type="match status" value="1"/>
</dbReference>
<dbReference type="InterPro" id="IPR022655">
    <property type="entry name" value="DUF1553"/>
</dbReference>
<dbReference type="Pfam" id="PF07587">
    <property type="entry name" value="PSD1"/>
    <property type="match status" value="1"/>
</dbReference>
<dbReference type="GO" id="GO:0004553">
    <property type="term" value="F:hydrolase activity, hydrolyzing O-glycosyl compounds"/>
    <property type="evidence" value="ECO:0007669"/>
    <property type="project" value="UniProtKB-ARBA"/>
</dbReference>
<feature type="transmembrane region" description="Helical" evidence="1">
    <location>
        <begin position="7"/>
        <end position="26"/>
    </location>
</feature>
<dbReference type="KEGG" id="camu:CA2015_4550"/>
<dbReference type="InterPro" id="IPR036909">
    <property type="entry name" value="Cyt_c-like_dom_sf"/>
</dbReference>
<dbReference type="PATRIC" id="fig|320787.5.peg.4986"/>
<dbReference type="InterPro" id="IPR013320">
    <property type="entry name" value="ConA-like_dom_sf"/>
</dbReference>
<accession>A0A0H4PH74</accession>
<dbReference type="InterPro" id="IPR011444">
    <property type="entry name" value="DUF1549"/>
</dbReference>
<sequence>MSKMNKGLILKIAIFLTIFLVVIWVVPFNQPIEFSEEVEEQLPEMVDFNLHIKPILSDRCFACHGPDVNKREANLRLDVEADALDLIGENKDHYALVPGNPMKSGVYLRIVSEEADLKMPPAESNLKLSETEIALITRWIEQGAKYKPHWSFIPPQKINAPTLDDKALSWAENEIDHFVYAKMLTKGLEPSEKASKETLIRRLSFDLTGLPPSMEEVESFLNDNSKEAYLKLVDKYLQSPHYGERLASKWLDLARYADSNGYQDDGMRNMWPWRDWVIKAFNENLSYDDFILWQLAGDLLPNPTYDQILATGFNRNHPQSQEGGIIPEEYRVEYVADRTNTLGKAFLGLSTECARCHDHKYDPISQKEYFQLYAFFNNINETGQVPYVGDASPTLILKDDEEVEKKIAYINGEIRKKETTIDSVKNQASKSFENWLANLNAQSNSQFTIKGQIGHYPLDKPMDNKFKNLANKNKPADMVVIQKDKEILTVEGKFGKGIQLVGDSYVDLGPDIAYFERSDPFSISLWYKAIEDSLNGPIFSKTGGFANGFRGYELLIREDGSLAALMSHTWPANAIEVHTEEKVPVGEWVHLVMTYDGSSKAAGLQIYMNGKRLGRKVLTDHLKQSILAYGKEKRGIGHSGNLQIGKRGTNFAETLDHSLVDEIRVFDRKLTAIETQMLAGIQDPILSNLKEGNNSALQDYYFSVVNQHYQNQTQSLHKLRKKENELISAKPEVMVMRERSEERKTFILDRGVYDAPTEQVFPHTPAVLFAFPEELPKNRLGLAKWLLHKENPLTARVVVNQYWEMIFGRGIVATPDDFGNQGEFPSHPELLDWLAVNFMETGWDLKQLLKLMVSSATYQQSSILKENVREKDPSNIWLSRANASRLPAEMVRDQALASSGLLVPKIGGESVKPYQPKGLWRELTAEYANEYIEDTGDNLYRRSLYTIWKRSAPPPSMTNFDASDKYVCIIKRQNTNTPLQALVLMNDPQYIEASRVLAEKMLIDGGVETSDQLKYGFRAITSRNPEPKELMILEELYRNELAEFQRAPHEADSLLQVGEYGRDKSLPKEELAAFTLVNSTLMNYDEAIYKR</sequence>
<evidence type="ECO:0000313" key="6">
    <source>
        <dbReference type="Proteomes" id="UP000036520"/>
    </source>
</evidence>
<keyword evidence="1" id="KW-1133">Transmembrane helix</keyword>
<keyword evidence="1" id="KW-0472">Membrane</keyword>
<feature type="domain" description="DUF1549" evidence="2">
    <location>
        <begin position="174"/>
        <end position="380"/>
    </location>
</feature>
<dbReference type="InterPro" id="IPR011429">
    <property type="entry name" value="Cyt_c_Planctomycete-type"/>
</dbReference>
<dbReference type="GO" id="GO:0009055">
    <property type="term" value="F:electron transfer activity"/>
    <property type="evidence" value="ECO:0007669"/>
    <property type="project" value="InterPro"/>
</dbReference>
<evidence type="ECO:0000256" key="1">
    <source>
        <dbReference type="SAM" id="Phobius"/>
    </source>
</evidence>
<evidence type="ECO:0000259" key="3">
    <source>
        <dbReference type="Pfam" id="PF07587"/>
    </source>
</evidence>
<evidence type="ECO:0000259" key="2">
    <source>
        <dbReference type="Pfam" id="PF07583"/>
    </source>
</evidence>
<dbReference type="AlphaFoldDB" id="A0A0H4PH74"/>
<dbReference type="SUPFAM" id="SSF46626">
    <property type="entry name" value="Cytochrome c"/>
    <property type="match status" value="1"/>
</dbReference>
<proteinExistence type="predicted"/>
<dbReference type="GO" id="GO:0020037">
    <property type="term" value="F:heme binding"/>
    <property type="evidence" value="ECO:0007669"/>
    <property type="project" value="InterPro"/>
</dbReference>
<organism evidence="5 6">
    <name type="scientific">Cyclobacterium amurskyense</name>
    <dbReference type="NCBI Taxonomy" id="320787"/>
    <lineage>
        <taxon>Bacteria</taxon>
        <taxon>Pseudomonadati</taxon>
        <taxon>Bacteroidota</taxon>
        <taxon>Cytophagia</taxon>
        <taxon>Cytophagales</taxon>
        <taxon>Cyclobacteriaceae</taxon>
        <taxon>Cyclobacterium</taxon>
    </lineage>
</organism>
<evidence type="ECO:0000259" key="4">
    <source>
        <dbReference type="Pfam" id="PF07635"/>
    </source>
</evidence>
<name>A0A0H4PH74_9BACT</name>